<dbReference type="EMBL" id="BA000011">
    <property type="protein sequence ID" value="BAB59554.1"/>
    <property type="molecule type" value="Genomic_DNA"/>
</dbReference>
<dbReference type="RefSeq" id="WP_010916668.1">
    <property type="nucleotide sequence ID" value="NC_002689.2"/>
</dbReference>
<dbReference type="InterPro" id="IPR038389">
    <property type="entry name" value="PSMG2_sf"/>
</dbReference>
<name>Q97BP3_THEVO</name>
<organism evidence="1 2">
    <name type="scientific">Thermoplasma volcanium (strain ATCC 51530 / DSM 4299 / JCM 9571 / NBRC 15438 / GSS1)</name>
    <dbReference type="NCBI Taxonomy" id="273116"/>
    <lineage>
        <taxon>Archaea</taxon>
        <taxon>Methanobacteriati</taxon>
        <taxon>Thermoplasmatota</taxon>
        <taxon>Thermoplasmata</taxon>
        <taxon>Thermoplasmatales</taxon>
        <taxon>Thermoplasmataceae</taxon>
        <taxon>Thermoplasma</taxon>
    </lineage>
</organism>
<evidence type="ECO:0008006" key="3">
    <source>
        <dbReference type="Google" id="ProtNLM"/>
    </source>
</evidence>
<dbReference type="PaxDb" id="273116-14324627"/>
<dbReference type="InterPro" id="IPR019151">
    <property type="entry name" value="Proteasome_assmbl_chaperone_2"/>
</dbReference>
<dbReference type="PhylomeDB" id="Q97BP3"/>
<dbReference type="Pfam" id="PF09754">
    <property type="entry name" value="PAC2"/>
    <property type="match status" value="1"/>
</dbReference>
<reference evidence="1 2" key="2">
    <citation type="journal article" date="2000" name="Proc. Natl. Acad. Sci. U.S.A.">
        <title>Archaeal adaptation to higher temperatures revealed by genomic sequence of Thermoplasma volcanium.</title>
        <authorList>
            <person name="Kawashima T."/>
            <person name="Amano N."/>
            <person name="Koike H."/>
            <person name="Makino S."/>
            <person name="Higuchi S."/>
            <person name="Kawashima-Ohya Y."/>
            <person name="Watanabe K."/>
            <person name="Yamazaki M."/>
            <person name="Kanehori K."/>
            <person name="Kawamoto T."/>
            <person name="Nunoshiba T."/>
            <person name="Yamamoto Y."/>
            <person name="Aramaki H."/>
            <person name="Makino K."/>
            <person name="Suzuki M."/>
        </authorList>
    </citation>
    <scope>NUCLEOTIDE SEQUENCE [LARGE SCALE GENOMIC DNA]</scope>
    <source>
        <strain evidence="2">ATCC 51530 / DSM 4299 / JCM 9571 / NBRC 15438 / GSS1</strain>
    </source>
</reference>
<evidence type="ECO:0000313" key="1">
    <source>
        <dbReference type="EMBL" id="BAB59554.1"/>
    </source>
</evidence>
<dbReference type="HOGENOM" id="CLU_075000_1_0_2"/>
<dbReference type="OrthoDB" id="31247at2157"/>
<protein>
    <recommendedName>
        <fullName evidence="3">Proteasome assembly chaperone family protein</fullName>
    </recommendedName>
</protein>
<accession>Q97BP3</accession>
<dbReference type="KEGG" id="tvo:TVG0400558"/>
<dbReference type="AlphaFoldDB" id="Q97BP3"/>
<dbReference type="NCBIfam" id="TIGR00162">
    <property type="entry name" value="proteasome assembly chaperone family protein"/>
    <property type="match status" value="1"/>
</dbReference>
<evidence type="ECO:0000313" key="2">
    <source>
        <dbReference type="Proteomes" id="UP000001017"/>
    </source>
</evidence>
<dbReference type="Proteomes" id="UP000001017">
    <property type="component" value="Chromosome"/>
</dbReference>
<dbReference type="STRING" id="273116.gene:9381190"/>
<sequence>MEKIIVVKYRDVKLKSPILIGGLPGIGNVGKIAADYIVEKLNMVKIYDIFSEYLPPQVFINDDSEIHLVRNSIYYKKMRGKHDLLVLGGDFQGTTQEAQYELSYKMLELAKDMNVSEVYTLGGYSVGKIVERPRVLGAVTDKKLIPELEKNGVIFPKGEPGGGIVGSAGLILGLGMEIFKINGACLMGETSGYFADPKSAMEVLNVLQKQIGIKIDMSDIETRSKQIEQITGKMQEEFQNKQGKEDLGYFG</sequence>
<gene>
    <name evidence="1" type="ORF">TVG0400558</name>
</gene>
<dbReference type="PANTHER" id="PTHR35610:SF7">
    <property type="entry name" value="3-ISOPROPYLMALATE DEHYDRATASE"/>
    <property type="match status" value="1"/>
</dbReference>
<dbReference type="PANTHER" id="PTHR35610">
    <property type="entry name" value="3-ISOPROPYLMALATE DEHYDRATASE-RELATED"/>
    <property type="match status" value="1"/>
</dbReference>
<dbReference type="Gene3D" id="3.40.50.10900">
    <property type="entry name" value="PAC-like subunit"/>
    <property type="match status" value="1"/>
</dbReference>
<reference evidence="1 2" key="1">
    <citation type="journal article" date="1999" name="Proc. Jpn. Acad.">
        <title>Determination of the complete genomic DNA sequence of Thermoplasma volvanium GSS1.</title>
        <authorList>
            <person name="Kawashima T."/>
            <person name="Yamamoto Y."/>
            <person name="Aramaki H."/>
            <person name="Nunoshiba T."/>
            <person name="Kawamoto T."/>
            <person name="Watanabe K."/>
            <person name="Yamazaki M."/>
            <person name="Kanehori K."/>
            <person name="Amano N."/>
            <person name="Ohya Y."/>
            <person name="Makino K."/>
            <person name="Suzuki M."/>
        </authorList>
    </citation>
    <scope>NUCLEOTIDE SEQUENCE [LARGE SCALE GENOMIC DNA]</scope>
    <source>
        <strain evidence="2">ATCC 51530 / DSM 4299 / JCM 9571 / NBRC 15438 / GSS1</strain>
    </source>
</reference>
<proteinExistence type="predicted"/>
<dbReference type="SUPFAM" id="SSF159659">
    <property type="entry name" value="Cgl1923-like"/>
    <property type="match status" value="1"/>
</dbReference>
<keyword evidence="2" id="KW-1185">Reference proteome</keyword>
<dbReference type="InterPro" id="IPR004426">
    <property type="entry name" value="MJ1210-like"/>
</dbReference>
<dbReference type="eggNOG" id="arCOG00348">
    <property type="taxonomic scope" value="Archaea"/>
</dbReference>
<dbReference type="GeneID" id="1440926"/>